<feature type="compositionally biased region" description="Low complexity" evidence="1">
    <location>
        <begin position="167"/>
        <end position="188"/>
    </location>
</feature>
<evidence type="ECO:0000256" key="1">
    <source>
        <dbReference type="SAM" id="MobiDB-lite"/>
    </source>
</evidence>
<dbReference type="InterPro" id="IPR002109">
    <property type="entry name" value="Glutaredoxin"/>
</dbReference>
<dbReference type="Pfam" id="PF13511">
    <property type="entry name" value="DUF4124"/>
    <property type="match status" value="1"/>
</dbReference>
<dbReference type="SUPFAM" id="SSF52833">
    <property type="entry name" value="Thioredoxin-like"/>
    <property type="match status" value="1"/>
</dbReference>
<accession>A0ABN1JSD6</accession>
<comment type="caution">
    <text evidence="5">The sequence shown here is derived from an EMBL/GenBank/DDBJ whole genome shotgun (WGS) entry which is preliminary data.</text>
</comment>
<dbReference type="Pfam" id="PF00462">
    <property type="entry name" value="Glutaredoxin"/>
    <property type="match status" value="1"/>
</dbReference>
<dbReference type="EMBL" id="BAAAEW010000006">
    <property type="protein sequence ID" value="GAA0745776.1"/>
    <property type="molecule type" value="Genomic_DNA"/>
</dbReference>
<dbReference type="PROSITE" id="PS51354">
    <property type="entry name" value="GLUTAREDOXIN_2"/>
    <property type="match status" value="1"/>
</dbReference>
<evidence type="ECO:0000259" key="3">
    <source>
        <dbReference type="Pfam" id="PF00462"/>
    </source>
</evidence>
<dbReference type="CDD" id="cd02976">
    <property type="entry name" value="NrdH"/>
    <property type="match status" value="1"/>
</dbReference>
<evidence type="ECO:0008006" key="7">
    <source>
        <dbReference type="Google" id="ProtNLM"/>
    </source>
</evidence>
<feature type="compositionally biased region" description="Pro residues" evidence="1">
    <location>
        <begin position="189"/>
        <end position="198"/>
    </location>
</feature>
<dbReference type="Gene3D" id="3.40.30.10">
    <property type="entry name" value="Glutaredoxin"/>
    <property type="match status" value="1"/>
</dbReference>
<dbReference type="RefSeq" id="WP_231011163.1">
    <property type="nucleotide sequence ID" value="NZ_BAAAEW010000006.1"/>
</dbReference>
<keyword evidence="2" id="KW-0732">Signal</keyword>
<protein>
    <recommendedName>
        <fullName evidence="7">Glutaredoxin family protein</fullName>
    </recommendedName>
</protein>
<evidence type="ECO:0000313" key="5">
    <source>
        <dbReference type="EMBL" id="GAA0745776.1"/>
    </source>
</evidence>
<dbReference type="InterPro" id="IPR025392">
    <property type="entry name" value="DUF4124"/>
</dbReference>
<feature type="signal peptide" evidence="2">
    <location>
        <begin position="1"/>
        <end position="25"/>
    </location>
</feature>
<feature type="domain" description="Glutaredoxin" evidence="3">
    <location>
        <begin position="79"/>
        <end position="135"/>
    </location>
</feature>
<gene>
    <name evidence="5" type="ORF">GCM10009107_12490</name>
</gene>
<name>A0ABN1JSD6_9BURK</name>
<evidence type="ECO:0000256" key="2">
    <source>
        <dbReference type="SAM" id="SignalP"/>
    </source>
</evidence>
<dbReference type="Proteomes" id="UP001500279">
    <property type="component" value="Unassembled WGS sequence"/>
</dbReference>
<feature type="region of interest" description="Disordered" evidence="1">
    <location>
        <begin position="160"/>
        <end position="205"/>
    </location>
</feature>
<feature type="domain" description="DUF4124" evidence="4">
    <location>
        <begin position="13"/>
        <end position="64"/>
    </location>
</feature>
<reference evidence="5 6" key="1">
    <citation type="journal article" date="2019" name="Int. J. Syst. Evol. Microbiol.">
        <title>The Global Catalogue of Microorganisms (GCM) 10K type strain sequencing project: providing services to taxonomists for standard genome sequencing and annotation.</title>
        <authorList>
            <consortium name="The Broad Institute Genomics Platform"/>
            <consortium name="The Broad Institute Genome Sequencing Center for Infectious Disease"/>
            <person name="Wu L."/>
            <person name="Ma J."/>
        </authorList>
    </citation>
    <scope>NUCLEOTIDE SEQUENCE [LARGE SCALE GENOMIC DNA]</scope>
    <source>
        <strain evidence="5 6">JCM 15503</strain>
    </source>
</reference>
<proteinExistence type="predicted"/>
<feature type="chain" id="PRO_5046450968" description="Glutaredoxin family protein" evidence="2">
    <location>
        <begin position="26"/>
        <end position="205"/>
    </location>
</feature>
<dbReference type="InterPro" id="IPR036249">
    <property type="entry name" value="Thioredoxin-like_sf"/>
</dbReference>
<keyword evidence="6" id="KW-1185">Reference proteome</keyword>
<evidence type="ECO:0000313" key="6">
    <source>
        <dbReference type="Proteomes" id="UP001500279"/>
    </source>
</evidence>
<sequence>MMLKVSLRHLLPLATLLCLAPLAQAQYKVVGPDGKVTYTDQPPADPKAKVQAIATPGAGAVPTASLPVGLRGPASRYPVVLYAARGCQPCDAGRGLLVQRGIPFSEKRVETPADIEALQRMSGSRALPLLTIGTQQVRSLSTAEWNGYLDAAGYPQESQLPANYQRPASTPLTTPPAAAAPAPVSSPDTAPPPAPAPATGPNIRF</sequence>
<organism evidence="5 6">
    <name type="scientific">Ideonella azotifigens</name>
    <dbReference type="NCBI Taxonomy" id="513160"/>
    <lineage>
        <taxon>Bacteria</taxon>
        <taxon>Pseudomonadati</taxon>
        <taxon>Pseudomonadota</taxon>
        <taxon>Betaproteobacteria</taxon>
        <taxon>Burkholderiales</taxon>
        <taxon>Sphaerotilaceae</taxon>
        <taxon>Ideonella</taxon>
    </lineage>
</organism>
<evidence type="ECO:0000259" key="4">
    <source>
        <dbReference type="Pfam" id="PF13511"/>
    </source>
</evidence>